<name>A0A1L9QX46_9CYAN</name>
<dbReference type="InterPro" id="IPR021705">
    <property type="entry name" value="DUF3288"/>
</dbReference>
<sequence>MNHESGKDQKHPREDRDRLIVDQLLQHSGEPTDFHLVELARLRIRYQDFPGARALQQDLNRAMQQWNLNKEALFERTRAIHIQGLVYKRGNNQQEDWS</sequence>
<dbReference type="AlphaFoldDB" id="A0A1L9QX46"/>
<accession>A0A1L9QX46</accession>
<keyword evidence="2" id="KW-1185">Reference proteome</keyword>
<dbReference type="Proteomes" id="UP000183940">
    <property type="component" value="Unassembled WGS sequence"/>
</dbReference>
<protein>
    <recommendedName>
        <fullName evidence="3">DUF3288 domain-containing protein</fullName>
    </recommendedName>
</protein>
<evidence type="ECO:0000313" key="2">
    <source>
        <dbReference type="Proteomes" id="UP000183940"/>
    </source>
</evidence>
<dbReference type="Pfam" id="PF11691">
    <property type="entry name" value="DUF3288"/>
    <property type="match status" value="1"/>
</dbReference>
<dbReference type="STRING" id="1925591.BI308_01905"/>
<evidence type="ECO:0000313" key="1">
    <source>
        <dbReference type="EMBL" id="OJJ27265.1"/>
    </source>
</evidence>
<evidence type="ECO:0008006" key="3">
    <source>
        <dbReference type="Google" id="ProtNLM"/>
    </source>
</evidence>
<proteinExistence type="predicted"/>
<comment type="caution">
    <text evidence="1">The sequence shown here is derived from an EMBL/GenBank/DDBJ whole genome shotgun (WGS) entry which is preliminary data.</text>
</comment>
<reference evidence="1" key="1">
    <citation type="submission" date="2016-10" db="EMBL/GenBank/DDBJ databases">
        <title>CRISPR-Cas defence system in Roseofilum reptotaenium: evidence of a bacteriophage-cyanobacterium arms race in the coral black band disease.</title>
        <authorList>
            <person name="Buerger P."/>
            <person name="Wood-Charlson E.M."/>
            <person name="Weynberg K.D."/>
            <person name="Willis B."/>
            <person name="Van Oppen M.J."/>
        </authorList>
    </citation>
    <scope>NUCLEOTIDE SEQUENCE [LARGE SCALE GENOMIC DNA]</scope>
    <source>
        <strain evidence="1">AO1-A</strain>
    </source>
</reference>
<gene>
    <name evidence="1" type="ORF">BI308_01905</name>
</gene>
<dbReference type="EMBL" id="MLAW01000002">
    <property type="protein sequence ID" value="OJJ27265.1"/>
    <property type="molecule type" value="Genomic_DNA"/>
</dbReference>
<organism evidence="1 2">
    <name type="scientific">Roseofilum reptotaenium AO1-A</name>
    <dbReference type="NCBI Taxonomy" id="1925591"/>
    <lineage>
        <taxon>Bacteria</taxon>
        <taxon>Bacillati</taxon>
        <taxon>Cyanobacteriota</taxon>
        <taxon>Cyanophyceae</taxon>
        <taxon>Desertifilales</taxon>
        <taxon>Desertifilaceae</taxon>
        <taxon>Roseofilum</taxon>
    </lineage>
</organism>